<evidence type="ECO:0000256" key="5">
    <source>
        <dbReference type="ARBA" id="ARBA00022801"/>
    </source>
</evidence>
<organism evidence="8 9">
    <name type="scientific">Mucilaginibacter humi</name>
    <dbReference type="NCBI Taxonomy" id="2732510"/>
    <lineage>
        <taxon>Bacteria</taxon>
        <taxon>Pseudomonadati</taxon>
        <taxon>Bacteroidota</taxon>
        <taxon>Sphingobacteriia</taxon>
        <taxon>Sphingobacteriales</taxon>
        <taxon>Sphingobacteriaceae</taxon>
        <taxon>Mucilaginibacter</taxon>
    </lineage>
</organism>
<dbReference type="RefSeq" id="WP_175269524.1">
    <property type="nucleotide sequence ID" value="NZ_JABFCR010000021.1"/>
</dbReference>
<evidence type="ECO:0000256" key="2">
    <source>
        <dbReference type="ARBA" id="ARBA00007951"/>
    </source>
</evidence>
<evidence type="ECO:0000256" key="6">
    <source>
        <dbReference type="ARBA" id="ARBA00023295"/>
    </source>
</evidence>
<comment type="similarity">
    <text evidence="2">Belongs to the glycosyl hydrolase 29 family.</text>
</comment>
<dbReference type="InterPro" id="IPR017853">
    <property type="entry name" value="GH"/>
</dbReference>
<evidence type="ECO:0000313" key="9">
    <source>
        <dbReference type="Proteomes" id="UP000566071"/>
    </source>
</evidence>
<feature type="domain" description="Glycoside hydrolase family 29 N-terminal" evidence="7">
    <location>
        <begin position="3"/>
        <end position="64"/>
    </location>
</feature>
<dbReference type="PANTHER" id="PTHR10030">
    <property type="entry name" value="ALPHA-L-FUCOSIDASE"/>
    <property type="match status" value="1"/>
</dbReference>
<proteinExistence type="inferred from homology"/>
<sequence length="161" mass="18112">MFSWGYYRDENSWKTHRQLLDLLITSTANGGNLILNVGPTGRGEFDYRATNALDSMAYWMHANSKAIYNCTYAPATYTVPEGTKLTYNAAAKKLYVHLFTYPADGKLVLPGYNGKIRYSQLLNDHSEVINKPSTANDGDLVVTLPKKKPLYEIPVIELDLK</sequence>
<keyword evidence="9" id="KW-1185">Reference proteome</keyword>
<dbReference type="Proteomes" id="UP000566071">
    <property type="component" value="Unassembled WGS sequence"/>
</dbReference>
<evidence type="ECO:0000256" key="4">
    <source>
        <dbReference type="ARBA" id="ARBA00022729"/>
    </source>
</evidence>
<dbReference type="InterPro" id="IPR016286">
    <property type="entry name" value="FUC_metazoa-typ"/>
</dbReference>
<comment type="function">
    <text evidence="1">Alpha-L-fucosidase is responsible for hydrolyzing the alpha-1,6-linked fucose joined to the reducing-end N-acetylglucosamine of the carbohydrate moieties of glycoproteins.</text>
</comment>
<dbReference type="InterPro" id="IPR057739">
    <property type="entry name" value="Glyco_hydro_29_N"/>
</dbReference>
<dbReference type="EC" id="3.2.1.51" evidence="3"/>
<evidence type="ECO:0000256" key="1">
    <source>
        <dbReference type="ARBA" id="ARBA00004071"/>
    </source>
</evidence>
<keyword evidence="4" id="KW-0732">Signal</keyword>
<dbReference type="PANTHER" id="PTHR10030:SF37">
    <property type="entry name" value="ALPHA-L-FUCOSIDASE-RELATED"/>
    <property type="match status" value="1"/>
</dbReference>
<dbReference type="InterPro" id="IPR000933">
    <property type="entry name" value="Glyco_hydro_29"/>
</dbReference>
<dbReference type="Gene3D" id="3.20.20.80">
    <property type="entry name" value="Glycosidases"/>
    <property type="match status" value="1"/>
</dbReference>
<dbReference type="Pfam" id="PF01120">
    <property type="entry name" value="Alpha_L_fucos"/>
    <property type="match status" value="1"/>
</dbReference>
<dbReference type="EMBL" id="JABFCR010000021">
    <property type="protein sequence ID" value="NNU33803.1"/>
    <property type="molecule type" value="Genomic_DNA"/>
</dbReference>
<evidence type="ECO:0000259" key="7">
    <source>
        <dbReference type="Pfam" id="PF01120"/>
    </source>
</evidence>
<accession>A0ABX1W1H9</accession>
<name>A0ABX1W1H9_9SPHI</name>
<dbReference type="PRINTS" id="PR00741">
    <property type="entry name" value="GLHYDRLASE29"/>
</dbReference>
<protein>
    <recommendedName>
        <fullName evidence="3">alpha-L-fucosidase</fullName>
        <ecNumber evidence="3">3.2.1.51</ecNumber>
    </recommendedName>
</protein>
<evidence type="ECO:0000313" key="8">
    <source>
        <dbReference type="EMBL" id="NNU33803.1"/>
    </source>
</evidence>
<keyword evidence="6" id="KW-0326">Glycosidase</keyword>
<gene>
    <name evidence="8" type="ORF">HK413_05990</name>
</gene>
<keyword evidence="5" id="KW-0378">Hydrolase</keyword>
<dbReference type="SUPFAM" id="SSF51445">
    <property type="entry name" value="(Trans)glycosidases"/>
    <property type="match status" value="1"/>
</dbReference>
<comment type="caution">
    <text evidence="8">The sequence shown here is derived from an EMBL/GenBank/DDBJ whole genome shotgun (WGS) entry which is preliminary data.</text>
</comment>
<evidence type="ECO:0000256" key="3">
    <source>
        <dbReference type="ARBA" id="ARBA00012662"/>
    </source>
</evidence>
<reference evidence="8 9" key="1">
    <citation type="submission" date="2020-05" db="EMBL/GenBank/DDBJ databases">
        <authorList>
            <person name="Khan S.A."/>
            <person name="Jeon C.O."/>
            <person name="Chun B.H."/>
        </authorList>
    </citation>
    <scope>NUCLEOTIDE SEQUENCE [LARGE SCALE GENOMIC DNA]</scope>
    <source>
        <strain evidence="8 9">S1162</strain>
    </source>
</reference>